<dbReference type="InterPro" id="IPR029044">
    <property type="entry name" value="Nucleotide-diphossugar_trans"/>
</dbReference>
<dbReference type="NCBIfam" id="NF003948">
    <property type="entry name" value="PRK05450.1-1"/>
    <property type="match status" value="1"/>
</dbReference>
<protein>
    <submittedName>
        <fullName evidence="4">3-deoxy-manno-octulosonate cytidylyltransferase</fullName>
    </submittedName>
</protein>
<keyword evidence="3" id="KW-0448">Lipopolysaccharide biosynthesis</keyword>
<dbReference type="SUPFAM" id="SSF53448">
    <property type="entry name" value="Nucleotide-diphospho-sugar transferases"/>
    <property type="match status" value="1"/>
</dbReference>
<evidence type="ECO:0000313" key="4">
    <source>
        <dbReference type="EMBL" id="PXZ01477.1"/>
    </source>
</evidence>
<dbReference type="InterPro" id="IPR004528">
    <property type="entry name" value="KdsB"/>
</dbReference>
<dbReference type="PANTHER" id="PTHR42866">
    <property type="entry name" value="3-DEOXY-MANNO-OCTULOSONATE CYTIDYLYLTRANSFERASE"/>
    <property type="match status" value="1"/>
</dbReference>
<reference evidence="4 5" key="1">
    <citation type="submission" date="2018-05" db="EMBL/GenBank/DDBJ databases">
        <title>Reference genomes for bee gut microbiota database.</title>
        <authorList>
            <person name="Ellegaard K.M."/>
        </authorList>
    </citation>
    <scope>NUCLEOTIDE SEQUENCE [LARGE SCALE GENOMIC DNA]</scope>
    <source>
        <strain evidence="4 5">ESL0284</strain>
    </source>
</reference>
<dbReference type="PANTHER" id="PTHR42866:SF2">
    <property type="entry name" value="3-DEOXY-MANNO-OCTULOSONATE CYTIDYLYLTRANSFERASE, MITOCHONDRIAL"/>
    <property type="match status" value="1"/>
</dbReference>
<dbReference type="EMBL" id="QGLT01000001">
    <property type="protein sequence ID" value="PXZ01477.1"/>
    <property type="molecule type" value="Genomic_DNA"/>
</dbReference>
<accession>A0A318N2X4</accession>
<evidence type="ECO:0000256" key="2">
    <source>
        <dbReference type="ARBA" id="ARBA00022695"/>
    </source>
</evidence>
<dbReference type="RefSeq" id="WP_110437997.1">
    <property type="nucleotide sequence ID" value="NZ_CP046393.1"/>
</dbReference>
<dbReference type="InterPro" id="IPR003329">
    <property type="entry name" value="Cytidylyl_trans"/>
</dbReference>
<dbReference type="Pfam" id="PF02348">
    <property type="entry name" value="CTP_transf_3"/>
    <property type="match status" value="1"/>
</dbReference>
<dbReference type="OrthoDB" id="9815559at2"/>
<gene>
    <name evidence="4" type="ORF">DK869_00235</name>
</gene>
<dbReference type="GO" id="GO:0009103">
    <property type="term" value="P:lipopolysaccharide biosynthetic process"/>
    <property type="evidence" value="ECO:0007669"/>
    <property type="project" value="UniProtKB-KW"/>
</dbReference>
<keyword evidence="5" id="KW-1185">Reference proteome</keyword>
<dbReference type="GO" id="GO:0008690">
    <property type="term" value="F:3-deoxy-manno-octulosonate cytidylyltransferase activity"/>
    <property type="evidence" value="ECO:0007669"/>
    <property type="project" value="InterPro"/>
</dbReference>
<keyword evidence="2 4" id="KW-0548">Nucleotidyltransferase</keyword>
<dbReference type="NCBIfam" id="NF003952">
    <property type="entry name" value="PRK05450.1-5"/>
    <property type="match status" value="1"/>
</dbReference>
<evidence type="ECO:0000256" key="3">
    <source>
        <dbReference type="ARBA" id="ARBA00022985"/>
    </source>
</evidence>
<comment type="caution">
    <text evidence="4">The sequence shown here is derived from an EMBL/GenBank/DDBJ whole genome shotgun (WGS) entry which is preliminary data.</text>
</comment>
<proteinExistence type="predicted"/>
<dbReference type="AlphaFoldDB" id="A0A318N2X4"/>
<sequence length="243" mass="27098">MKPALILIPTRLASTRLPRKPLVDIGGKPMIVRVMEQALKTKIGPVVVASGDREISEIVRENGGRVIDTDPNLLSGSDRIYQALFLLREYDHIDTIINVQGDLPLIDPSDICKSLIPLKYSGIDIGTLIAPVKNEFEKTAFSVVKVACSFSEDLLFAKALYFSRATIPWGKGPLWHHVGIYAYTRKSLNRFINLPQSLLEKREKLEQLRALEAGMNIGCAVIDEAPLGIDTPDDLERIRKRII</sequence>
<keyword evidence="1 4" id="KW-0808">Transferase</keyword>
<dbReference type="Proteomes" id="UP000247565">
    <property type="component" value="Unassembled WGS sequence"/>
</dbReference>
<dbReference type="CDD" id="cd02517">
    <property type="entry name" value="CMP-KDO-Synthetase"/>
    <property type="match status" value="1"/>
</dbReference>
<dbReference type="GO" id="GO:0005829">
    <property type="term" value="C:cytosol"/>
    <property type="evidence" value="ECO:0007669"/>
    <property type="project" value="TreeGrafter"/>
</dbReference>
<evidence type="ECO:0000256" key="1">
    <source>
        <dbReference type="ARBA" id="ARBA00022679"/>
    </source>
</evidence>
<dbReference type="Gene3D" id="3.90.550.10">
    <property type="entry name" value="Spore Coat Polysaccharide Biosynthesis Protein SpsA, Chain A"/>
    <property type="match status" value="1"/>
</dbReference>
<organism evidence="4 5">
    <name type="scientific">Commensalibacter melissae</name>
    <dbReference type="NCBI Taxonomy" id="2070537"/>
    <lineage>
        <taxon>Bacteria</taxon>
        <taxon>Pseudomonadati</taxon>
        <taxon>Pseudomonadota</taxon>
        <taxon>Alphaproteobacteria</taxon>
        <taxon>Acetobacterales</taxon>
        <taxon>Acetobacteraceae</taxon>
    </lineage>
</organism>
<evidence type="ECO:0000313" key="5">
    <source>
        <dbReference type="Proteomes" id="UP000247565"/>
    </source>
</evidence>
<name>A0A318N2X4_9PROT</name>